<evidence type="ECO:0000256" key="1">
    <source>
        <dbReference type="ARBA" id="ARBA00004123"/>
    </source>
</evidence>
<keyword evidence="3" id="KW-0053">Apoptosis</keyword>
<comment type="caution">
    <text evidence="11">The sequence shown here is derived from an EMBL/GenBank/DDBJ whole genome shotgun (WGS) entry which is preliminary data.</text>
</comment>
<dbReference type="Proteomes" id="UP001221898">
    <property type="component" value="Unassembled WGS sequence"/>
</dbReference>
<feature type="region of interest" description="Disordered" evidence="9">
    <location>
        <begin position="517"/>
        <end position="559"/>
    </location>
</feature>
<accession>A0AAD7WEV1</accession>
<evidence type="ECO:0000256" key="6">
    <source>
        <dbReference type="ARBA" id="ARBA00023159"/>
    </source>
</evidence>
<evidence type="ECO:0000256" key="2">
    <source>
        <dbReference type="ARBA" id="ARBA00008548"/>
    </source>
</evidence>
<evidence type="ECO:0000256" key="3">
    <source>
        <dbReference type="ARBA" id="ARBA00022703"/>
    </source>
</evidence>
<dbReference type="InterPro" id="IPR031972">
    <property type="entry name" value="CSRNP_N"/>
</dbReference>
<comment type="similarity">
    <text evidence="2">Belongs to the AXUD1 family.</text>
</comment>
<evidence type="ECO:0000256" key="9">
    <source>
        <dbReference type="SAM" id="MobiDB-lite"/>
    </source>
</evidence>
<feature type="compositionally biased region" description="Polar residues" evidence="9">
    <location>
        <begin position="384"/>
        <end position="400"/>
    </location>
</feature>
<evidence type="ECO:0000256" key="5">
    <source>
        <dbReference type="ARBA" id="ARBA00023125"/>
    </source>
</evidence>
<organism evidence="11 12">
    <name type="scientific">Aldrovandia affinis</name>
    <dbReference type="NCBI Taxonomy" id="143900"/>
    <lineage>
        <taxon>Eukaryota</taxon>
        <taxon>Metazoa</taxon>
        <taxon>Chordata</taxon>
        <taxon>Craniata</taxon>
        <taxon>Vertebrata</taxon>
        <taxon>Euteleostomi</taxon>
        <taxon>Actinopterygii</taxon>
        <taxon>Neopterygii</taxon>
        <taxon>Teleostei</taxon>
        <taxon>Notacanthiformes</taxon>
        <taxon>Halosauridae</taxon>
        <taxon>Aldrovandia</taxon>
    </lineage>
</organism>
<feature type="compositionally biased region" description="Polar residues" evidence="9">
    <location>
        <begin position="445"/>
        <end position="458"/>
    </location>
</feature>
<evidence type="ECO:0000256" key="4">
    <source>
        <dbReference type="ARBA" id="ARBA00023015"/>
    </source>
</evidence>
<keyword evidence="7" id="KW-0804">Transcription</keyword>
<name>A0AAD7WEV1_9TELE</name>
<keyword evidence="5" id="KW-0238">DNA-binding</keyword>
<dbReference type="InterPro" id="IPR023260">
    <property type="entry name" value="Cys/Ser-rich_nuc_prot"/>
</dbReference>
<keyword evidence="8" id="KW-0539">Nucleus</keyword>
<dbReference type="GO" id="GO:0000981">
    <property type="term" value="F:DNA-binding transcription factor activity, RNA polymerase II-specific"/>
    <property type="evidence" value="ECO:0007669"/>
    <property type="project" value="TreeGrafter"/>
</dbReference>
<keyword evidence="4" id="KW-0805">Transcription regulation</keyword>
<dbReference type="PRINTS" id="PR02031">
    <property type="entry name" value="CYSSERRICHNP"/>
</dbReference>
<evidence type="ECO:0000313" key="11">
    <source>
        <dbReference type="EMBL" id="KAJ8394511.1"/>
    </source>
</evidence>
<evidence type="ECO:0000256" key="8">
    <source>
        <dbReference type="ARBA" id="ARBA00023242"/>
    </source>
</evidence>
<evidence type="ECO:0000256" key="7">
    <source>
        <dbReference type="ARBA" id="ARBA00023163"/>
    </source>
</evidence>
<dbReference type="GO" id="GO:0043565">
    <property type="term" value="F:sequence-specific DNA binding"/>
    <property type="evidence" value="ECO:0007669"/>
    <property type="project" value="TreeGrafter"/>
</dbReference>
<dbReference type="PANTHER" id="PTHR13580:SF13">
    <property type="entry name" value="CYSTEINE_SERINE-RICH NUCLEAR PROTEIN 3"/>
    <property type="match status" value="1"/>
</dbReference>
<feature type="compositionally biased region" description="Low complexity" evidence="9">
    <location>
        <begin position="58"/>
        <end position="74"/>
    </location>
</feature>
<feature type="compositionally biased region" description="Low complexity" evidence="9">
    <location>
        <begin position="466"/>
        <end position="477"/>
    </location>
</feature>
<sequence length="621" mass="68875">MAEMKMANRVGPMMHPYLTSVSTVQPVLMTGILKRKFEEVDGSSPCSSLRESDDEVSGSESGESSDSVNPSGSSHFTPASILKREKRMRRRNVHFEKVTVYYFSRRQGFTSVPSQGGSTLGMASRHSSIRQYTLGEFALEQERIHRDMLRDHLKEEKLNSIKLKLTKNGTVDSEEANMLTVDDISDDDIDLDNTEVDEYFFLQPLTTKKRRALLRASGVKKIDVEEKHELRAIRVSREDCGCDCRIFCDPETCACSMAGIKCQVDRMSFPCGCTKEGCSNTAGRIEFNPIRVRTHFLHTIMKLELEKSREQQQDAAANGYNGDGGPLPQAQHGLEYPLGDSVPSNALMRLQAAEELDEPLEDEDEEEEEEEDEDDEDDDEEDSNSLCSGLTDSSTQSLVASDSEEDEDEDEDEEKSDGFEDRITMAPVSHTEVVPLSSVLCYPNSNRADASSYFSSSPADYYQMQNSGNVSANGNGSQTPEPYGKTSPFQDRVTNRDENVSLSPFSMTSELYASFSRQPEGQYGSHRFPVTNGASLSHRTADQESDGQPNGVYGDKPGVHSKMDFHNYLNNNSQERCIGDGNCFISAQPEDVANGPSESSSLTESKKNPLSLESFPKVAPV</sequence>
<dbReference type="GO" id="GO:0006915">
    <property type="term" value="P:apoptotic process"/>
    <property type="evidence" value="ECO:0007669"/>
    <property type="project" value="UniProtKB-KW"/>
</dbReference>
<feature type="region of interest" description="Disordered" evidence="9">
    <location>
        <begin position="40"/>
        <end position="83"/>
    </location>
</feature>
<proteinExistence type="inferred from homology"/>
<feature type="region of interest" description="Disordered" evidence="9">
    <location>
        <begin position="356"/>
        <end position="432"/>
    </location>
</feature>
<dbReference type="GO" id="GO:0005634">
    <property type="term" value="C:nucleus"/>
    <property type="evidence" value="ECO:0007669"/>
    <property type="project" value="UniProtKB-SubCell"/>
</dbReference>
<reference evidence="11" key="1">
    <citation type="journal article" date="2023" name="Science">
        <title>Genome structures resolve the early diversification of teleost fishes.</title>
        <authorList>
            <person name="Parey E."/>
            <person name="Louis A."/>
            <person name="Montfort J."/>
            <person name="Bouchez O."/>
            <person name="Roques C."/>
            <person name="Iampietro C."/>
            <person name="Lluch J."/>
            <person name="Castinel A."/>
            <person name="Donnadieu C."/>
            <person name="Desvignes T."/>
            <person name="Floi Bucao C."/>
            <person name="Jouanno E."/>
            <person name="Wen M."/>
            <person name="Mejri S."/>
            <person name="Dirks R."/>
            <person name="Jansen H."/>
            <person name="Henkel C."/>
            <person name="Chen W.J."/>
            <person name="Zahm M."/>
            <person name="Cabau C."/>
            <person name="Klopp C."/>
            <person name="Thompson A.W."/>
            <person name="Robinson-Rechavi M."/>
            <person name="Braasch I."/>
            <person name="Lecointre G."/>
            <person name="Bobe J."/>
            <person name="Postlethwait J.H."/>
            <person name="Berthelot C."/>
            <person name="Roest Crollius H."/>
            <person name="Guiguen Y."/>
        </authorList>
    </citation>
    <scope>NUCLEOTIDE SEQUENCE</scope>
    <source>
        <strain evidence="11">NC1722</strain>
    </source>
</reference>
<gene>
    <name evidence="11" type="ORF">AAFF_G00045210</name>
</gene>
<comment type="subcellular location">
    <subcellularLocation>
        <location evidence="1">Nucleus</location>
    </subcellularLocation>
</comment>
<feature type="compositionally biased region" description="Acidic residues" evidence="9">
    <location>
        <begin position="402"/>
        <end position="415"/>
    </location>
</feature>
<keyword evidence="12" id="KW-1185">Reference proteome</keyword>
<evidence type="ECO:0000259" key="10">
    <source>
        <dbReference type="Pfam" id="PF16019"/>
    </source>
</evidence>
<feature type="compositionally biased region" description="Acidic residues" evidence="9">
    <location>
        <begin position="356"/>
        <end position="383"/>
    </location>
</feature>
<feature type="region of interest" description="Disordered" evidence="9">
    <location>
        <begin position="586"/>
        <end position="621"/>
    </location>
</feature>
<dbReference type="PANTHER" id="PTHR13580">
    <property type="entry name" value="TGF-BETA INDUCED APOPTOSIS PROTEIN"/>
    <property type="match status" value="1"/>
</dbReference>
<dbReference type="Pfam" id="PF16019">
    <property type="entry name" value="CSRNP_N"/>
    <property type="match status" value="1"/>
</dbReference>
<dbReference type="AlphaFoldDB" id="A0AAD7WEV1"/>
<evidence type="ECO:0000313" key="12">
    <source>
        <dbReference type="Proteomes" id="UP001221898"/>
    </source>
</evidence>
<feature type="region of interest" description="Disordered" evidence="9">
    <location>
        <begin position="309"/>
        <end position="342"/>
    </location>
</feature>
<keyword evidence="6" id="KW-0010">Activator</keyword>
<feature type="domain" description="Cysteine/serine-rich nuclear protein N-terminal" evidence="10">
    <location>
        <begin position="89"/>
        <end position="307"/>
    </location>
</feature>
<protein>
    <recommendedName>
        <fullName evidence="10">Cysteine/serine-rich nuclear protein N-terminal domain-containing protein</fullName>
    </recommendedName>
</protein>
<dbReference type="EMBL" id="JAINUG010000125">
    <property type="protein sequence ID" value="KAJ8394511.1"/>
    <property type="molecule type" value="Genomic_DNA"/>
</dbReference>
<feature type="region of interest" description="Disordered" evidence="9">
    <location>
        <begin position="445"/>
        <end position="498"/>
    </location>
</feature>